<evidence type="ECO:0000259" key="3">
    <source>
        <dbReference type="Pfam" id="PF00534"/>
    </source>
</evidence>
<dbReference type="RefSeq" id="WP_386429334.1">
    <property type="nucleotide sequence ID" value="NZ_JBHSBB010000010.1"/>
</dbReference>
<accession>A0ABV8HQ20</accession>
<dbReference type="InterPro" id="IPR001296">
    <property type="entry name" value="Glyco_trans_1"/>
</dbReference>
<keyword evidence="5" id="KW-1185">Reference proteome</keyword>
<evidence type="ECO:0000313" key="4">
    <source>
        <dbReference type="EMBL" id="MFC4032399.1"/>
    </source>
</evidence>
<dbReference type="Proteomes" id="UP001595765">
    <property type="component" value="Unassembled WGS sequence"/>
</dbReference>
<dbReference type="SUPFAM" id="SSF53756">
    <property type="entry name" value="UDP-Glycosyltransferase/glycogen phosphorylase"/>
    <property type="match status" value="1"/>
</dbReference>
<keyword evidence="4" id="KW-0328">Glycosyltransferase</keyword>
<evidence type="ECO:0000313" key="5">
    <source>
        <dbReference type="Proteomes" id="UP001595765"/>
    </source>
</evidence>
<organism evidence="4 5">
    <name type="scientific">Streptomyces polygonati</name>
    <dbReference type="NCBI Taxonomy" id="1617087"/>
    <lineage>
        <taxon>Bacteria</taxon>
        <taxon>Bacillati</taxon>
        <taxon>Actinomycetota</taxon>
        <taxon>Actinomycetes</taxon>
        <taxon>Kitasatosporales</taxon>
        <taxon>Streptomycetaceae</taxon>
        <taxon>Streptomyces</taxon>
    </lineage>
</organism>
<reference evidence="5" key="1">
    <citation type="journal article" date="2019" name="Int. J. Syst. Evol. Microbiol.">
        <title>The Global Catalogue of Microorganisms (GCM) 10K type strain sequencing project: providing services to taxonomists for standard genome sequencing and annotation.</title>
        <authorList>
            <consortium name="The Broad Institute Genomics Platform"/>
            <consortium name="The Broad Institute Genome Sequencing Center for Infectious Disease"/>
            <person name="Wu L."/>
            <person name="Ma J."/>
        </authorList>
    </citation>
    <scope>NUCLEOTIDE SEQUENCE [LARGE SCALE GENOMIC DNA]</scope>
    <source>
        <strain evidence="5">CGMCC 4.7237</strain>
    </source>
</reference>
<dbReference type="PANTHER" id="PTHR12526">
    <property type="entry name" value="GLYCOSYLTRANSFERASE"/>
    <property type="match status" value="1"/>
</dbReference>
<comment type="caution">
    <text evidence="4">The sequence shown here is derived from an EMBL/GenBank/DDBJ whole genome shotgun (WGS) entry which is preliminary data.</text>
</comment>
<gene>
    <name evidence="4" type="ORF">ACFO3J_13010</name>
</gene>
<dbReference type="GO" id="GO:0016757">
    <property type="term" value="F:glycosyltransferase activity"/>
    <property type="evidence" value="ECO:0007669"/>
    <property type="project" value="UniProtKB-KW"/>
</dbReference>
<proteinExistence type="predicted"/>
<protein>
    <recommendedName>
        <fullName evidence="1">D-inositol 3-phosphate glycosyltransferase</fullName>
    </recommendedName>
</protein>
<evidence type="ECO:0000256" key="2">
    <source>
        <dbReference type="ARBA" id="ARBA00022679"/>
    </source>
</evidence>
<keyword evidence="2 4" id="KW-0808">Transferase</keyword>
<sequence length="334" mass="35021">MRIAMVNIPLRLPADESRWITVPPQGYGGIQWVVAHLVAGLLELGHEVFLLGAPGSPGDHPGLTVVPVAKPEEMVSWLRTARVDMVHDHSDGKVAPVPGTGFVSTHHLTTRPVHRSGCVYLSRAQRAHCGGGDAAPVVPIPVDLGRYPFAPVKEDFLLFLGRVSPHKGALEAAAFARAAGSRLVLAGPSWEPAYLDRVLTEYGQVVEVAGEVGGAERARLLASARALMVLSQPAAGPWGGIWCEPGATVVSEAAAGGTPVLATANGCLPEIVPPVGALVGYGTGFDPAGAKKCLAQLPSPARVRAEAAARWDHVGIAERYVGIYRRVLAGESWT</sequence>
<dbReference type="Pfam" id="PF00534">
    <property type="entry name" value="Glycos_transf_1"/>
    <property type="match status" value="1"/>
</dbReference>
<dbReference type="EMBL" id="JBHSBB010000010">
    <property type="protein sequence ID" value="MFC4032399.1"/>
    <property type="molecule type" value="Genomic_DNA"/>
</dbReference>
<feature type="domain" description="Glycosyl transferase family 1" evidence="3">
    <location>
        <begin position="151"/>
        <end position="272"/>
    </location>
</feature>
<dbReference type="Gene3D" id="3.40.50.2000">
    <property type="entry name" value="Glycogen Phosphorylase B"/>
    <property type="match status" value="2"/>
</dbReference>
<evidence type="ECO:0000256" key="1">
    <source>
        <dbReference type="ARBA" id="ARBA00021292"/>
    </source>
</evidence>
<name>A0ABV8HQ20_9ACTN</name>
<dbReference type="PANTHER" id="PTHR12526:SF595">
    <property type="entry name" value="BLL5217 PROTEIN"/>
    <property type="match status" value="1"/>
</dbReference>